<keyword evidence="2" id="KW-1185">Reference proteome</keyword>
<name>A0A9P3G746_9APHY</name>
<dbReference type="EMBL" id="BPQB01000010">
    <property type="protein sequence ID" value="GJE88740.1"/>
    <property type="molecule type" value="Genomic_DNA"/>
</dbReference>
<sequence>MLPLLPVADSVLAATPHYSVSNSHHTRPTASAPVASSRQVFNQPVRVYLSDAQTWSSGTIVEEVTRTSDGTVRFSVAFKHGAGSRTGNFDVNFIRAA</sequence>
<proteinExistence type="predicted"/>
<protein>
    <submittedName>
        <fullName evidence="1">Uncharacterized protein</fullName>
    </submittedName>
</protein>
<dbReference type="AlphaFoldDB" id="A0A9P3G746"/>
<dbReference type="Proteomes" id="UP000703269">
    <property type="component" value="Unassembled WGS sequence"/>
</dbReference>
<accession>A0A9P3G746</accession>
<organism evidence="1 2">
    <name type="scientific">Phanerochaete sordida</name>
    <dbReference type="NCBI Taxonomy" id="48140"/>
    <lineage>
        <taxon>Eukaryota</taxon>
        <taxon>Fungi</taxon>
        <taxon>Dikarya</taxon>
        <taxon>Basidiomycota</taxon>
        <taxon>Agaricomycotina</taxon>
        <taxon>Agaricomycetes</taxon>
        <taxon>Polyporales</taxon>
        <taxon>Phanerochaetaceae</taxon>
        <taxon>Phanerochaete</taxon>
    </lineage>
</organism>
<evidence type="ECO:0000313" key="1">
    <source>
        <dbReference type="EMBL" id="GJE88740.1"/>
    </source>
</evidence>
<evidence type="ECO:0000313" key="2">
    <source>
        <dbReference type="Proteomes" id="UP000703269"/>
    </source>
</evidence>
<reference evidence="1 2" key="1">
    <citation type="submission" date="2021-08" db="EMBL/GenBank/DDBJ databases">
        <title>Draft Genome Sequence of Phanerochaete sordida strain YK-624.</title>
        <authorList>
            <person name="Mori T."/>
            <person name="Dohra H."/>
            <person name="Suzuki T."/>
            <person name="Kawagishi H."/>
            <person name="Hirai H."/>
        </authorList>
    </citation>
    <scope>NUCLEOTIDE SEQUENCE [LARGE SCALE GENOMIC DNA]</scope>
    <source>
        <strain evidence="1 2">YK-624</strain>
    </source>
</reference>
<gene>
    <name evidence="1" type="ORF">PsYK624_048230</name>
</gene>
<comment type="caution">
    <text evidence="1">The sequence shown here is derived from an EMBL/GenBank/DDBJ whole genome shotgun (WGS) entry which is preliminary data.</text>
</comment>